<sequence>MSEFLLKPRIRFGQDALAILNELPARNVLLVTDQAMVKFGLADRVTQILNARASLSRSGTTWWPTRISPPWCAYEADG</sequence>
<reference evidence="1 2" key="1">
    <citation type="submission" date="2018-06" db="EMBL/GenBank/DDBJ databases">
        <authorList>
            <consortium name="Pathogen Informatics"/>
            <person name="Doyle S."/>
        </authorList>
    </citation>
    <scope>NUCLEOTIDE SEQUENCE [LARGE SCALE GENOMIC DNA]</scope>
    <source>
        <strain evidence="1 2">NCTC11694</strain>
    </source>
</reference>
<evidence type="ECO:0000313" key="1">
    <source>
        <dbReference type="EMBL" id="STR42022.1"/>
    </source>
</evidence>
<dbReference type="SUPFAM" id="SSF56796">
    <property type="entry name" value="Dehydroquinate synthase-like"/>
    <property type="match status" value="1"/>
</dbReference>
<dbReference type="Proteomes" id="UP000255050">
    <property type="component" value="Unassembled WGS sequence"/>
</dbReference>
<comment type="caution">
    <text evidence="1">The sequence shown here is derived from an EMBL/GenBank/DDBJ whole genome shotgun (WGS) entry which is preliminary data.</text>
</comment>
<evidence type="ECO:0000313" key="2">
    <source>
        <dbReference type="Proteomes" id="UP000255050"/>
    </source>
</evidence>
<organism evidence="1 2">
    <name type="scientific">Klebsiella michiganensis</name>
    <dbReference type="NCBI Taxonomy" id="1134687"/>
    <lineage>
        <taxon>Bacteria</taxon>
        <taxon>Pseudomonadati</taxon>
        <taxon>Pseudomonadota</taxon>
        <taxon>Gammaproteobacteria</taxon>
        <taxon>Enterobacterales</taxon>
        <taxon>Enterobacteriaceae</taxon>
        <taxon>Klebsiella/Raoultella group</taxon>
        <taxon>Klebsiella</taxon>
    </lineage>
</organism>
<dbReference type="EMBL" id="UGJR01000002">
    <property type="protein sequence ID" value="STR42022.1"/>
    <property type="molecule type" value="Genomic_DNA"/>
</dbReference>
<gene>
    <name evidence="1" type="ORF">NCTC11694_03225</name>
</gene>
<dbReference type="Gene3D" id="3.40.50.1970">
    <property type="match status" value="1"/>
</dbReference>
<accession>A0A7H4M0U6</accession>
<name>A0A7H4M0U6_9ENTR</name>
<protein>
    <submittedName>
        <fullName evidence="1">Aldehyde-alcohol dehydrogenase</fullName>
    </submittedName>
</protein>
<dbReference type="AlphaFoldDB" id="A0A7H4M0U6"/>
<proteinExistence type="predicted"/>